<evidence type="ECO:0000313" key="4">
    <source>
        <dbReference type="Proteomes" id="UP000242188"/>
    </source>
</evidence>
<reference evidence="3 4" key="1">
    <citation type="journal article" date="2017" name="Nat. Ecol. Evol.">
        <title>Scallop genome provides insights into evolution of bilaterian karyotype and development.</title>
        <authorList>
            <person name="Wang S."/>
            <person name="Zhang J."/>
            <person name="Jiao W."/>
            <person name="Li J."/>
            <person name="Xun X."/>
            <person name="Sun Y."/>
            <person name="Guo X."/>
            <person name="Huan P."/>
            <person name="Dong B."/>
            <person name="Zhang L."/>
            <person name="Hu X."/>
            <person name="Sun X."/>
            <person name="Wang J."/>
            <person name="Zhao C."/>
            <person name="Wang Y."/>
            <person name="Wang D."/>
            <person name="Huang X."/>
            <person name="Wang R."/>
            <person name="Lv J."/>
            <person name="Li Y."/>
            <person name="Zhang Z."/>
            <person name="Liu B."/>
            <person name="Lu W."/>
            <person name="Hui Y."/>
            <person name="Liang J."/>
            <person name="Zhou Z."/>
            <person name="Hou R."/>
            <person name="Li X."/>
            <person name="Liu Y."/>
            <person name="Li H."/>
            <person name="Ning X."/>
            <person name="Lin Y."/>
            <person name="Zhao L."/>
            <person name="Xing Q."/>
            <person name="Dou J."/>
            <person name="Li Y."/>
            <person name="Mao J."/>
            <person name="Guo H."/>
            <person name="Dou H."/>
            <person name="Li T."/>
            <person name="Mu C."/>
            <person name="Jiang W."/>
            <person name="Fu Q."/>
            <person name="Fu X."/>
            <person name="Miao Y."/>
            <person name="Liu J."/>
            <person name="Yu Q."/>
            <person name="Li R."/>
            <person name="Liao H."/>
            <person name="Li X."/>
            <person name="Kong Y."/>
            <person name="Jiang Z."/>
            <person name="Chourrout D."/>
            <person name="Li R."/>
            <person name="Bao Z."/>
        </authorList>
    </citation>
    <scope>NUCLEOTIDE SEQUENCE [LARGE SCALE GENOMIC DNA]</scope>
    <source>
        <strain evidence="3 4">PY_sf001</strain>
    </source>
</reference>
<dbReference type="Gene3D" id="3.30.200.20">
    <property type="entry name" value="Phosphorylase Kinase, domain 1"/>
    <property type="match status" value="1"/>
</dbReference>
<dbReference type="OrthoDB" id="774951at2759"/>
<dbReference type="PANTHER" id="PTHR44329">
    <property type="entry name" value="SERINE/THREONINE-PROTEIN KINASE TNNI3K-RELATED"/>
    <property type="match status" value="1"/>
</dbReference>
<dbReference type="Pfam" id="PF07714">
    <property type="entry name" value="PK_Tyr_Ser-Thr"/>
    <property type="match status" value="1"/>
</dbReference>
<keyword evidence="3" id="KW-0808">Transferase</keyword>
<feature type="domain" description="Protein kinase" evidence="2">
    <location>
        <begin position="316"/>
        <end position="578"/>
    </location>
</feature>
<dbReference type="PANTHER" id="PTHR44329:SF253">
    <property type="entry name" value="KINASE SUPPRESSOR OF RAS 2"/>
    <property type="match status" value="1"/>
</dbReference>
<name>A0A210QB79_MIZYE</name>
<keyword evidence="3" id="KW-0418">Kinase</keyword>
<dbReference type="InterPro" id="IPR000719">
    <property type="entry name" value="Prot_kinase_dom"/>
</dbReference>
<protein>
    <submittedName>
        <fullName evidence="3">Kinase suppressor of Ras 2</fullName>
    </submittedName>
</protein>
<dbReference type="STRING" id="6573.A0A210QB79"/>
<evidence type="ECO:0000259" key="2">
    <source>
        <dbReference type="PROSITE" id="PS50011"/>
    </source>
</evidence>
<feature type="region of interest" description="Disordered" evidence="1">
    <location>
        <begin position="181"/>
        <end position="256"/>
    </location>
</feature>
<dbReference type="GO" id="GO:0005524">
    <property type="term" value="F:ATP binding"/>
    <property type="evidence" value="ECO:0007669"/>
    <property type="project" value="InterPro"/>
</dbReference>
<dbReference type="InterPro" id="IPR001245">
    <property type="entry name" value="Ser-Thr/Tyr_kinase_cat_dom"/>
</dbReference>
<dbReference type="AlphaFoldDB" id="A0A210QB79"/>
<proteinExistence type="predicted"/>
<organism evidence="3 4">
    <name type="scientific">Mizuhopecten yessoensis</name>
    <name type="common">Japanese scallop</name>
    <name type="synonym">Patinopecten yessoensis</name>
    <dbReference type="NCBI Taxonomy" id="6573"/>
    <lineage>
        <taxon>Eukaryota</taxon>
        <taxon>Metazoa</taxon>
        <taxon>Spiralia</taxon>
        <taxon>Lophotrochozoa</taxon>
        <taxon>Mollusca</taxon>
        <taxon>Bivalvia</taxon>
        <taxon>Autobranchia</taxon>
        <taxon>Pteriomorphia</taxon>
        <taxon>Pectinida</taxon>
        <taxon>Pectinoidea</taxon>
        <taxon>Pectinidae</taxon>
        <taxon>Mizuhopecten</taxon>
    </lineage>
</organism>
<feature type="compositionally biased region" description="Polar residues" evidence="1">
    <location>
        <begin position="201"/>
        <end position="212"/>
    </location>
</feature>
<evidence type="ECO:0000256" key="1">
    <source>
        <dbReference type="SAM" id="MobiDB-lite"/>
    </source>
</evidence>
<dbReference type="InterPro" id="IPR051681">
    <property type="entry name" value="Ser/Thr_Kinases-Pseudokinases"/>
</dbReference>
<dbReference type="PROSITE" id="PS50011">
    <property type="entry name" value="PROTEIN_KINASE_DOM"/>
    <property type="match status" value="1"/>
</dbReference>
<accession>A0A210QB79</accession>
<comment type="caution">
    <text evidence="3">The sequence shown here is derived from an EMBL/GenBank/DDBJ whole genome shotgun (WGS) entry which is preliminary data.</text>
</comment>
<sequence length="598" mass="68458">MNSSESETVADTADCPACRRRGSKRSEHRPLRHRNSLKGPRVVEEHWTKVLQANECVYSRPCNCRHAERCRSFKRHGSRRRAQNVDTTVSSIFQRFRFWLNSKWKVHETFDGPFRTGSLRSSKRIISDSTTDSGLSEYESDSSNPFQNRVGLYRTGTENTIISDTDDPNYVYIRNKMAVSEETKDVSDSKTSCVKKHSLHVPSSATSGCPNQNDKRQSKHKQFLQVTEPEEKRQPLTITTSCPGKSHSTSRHTESSNEIPFAEFFGTWPMSRKRQLMIEEDLDSVFEDDGRMTRRLSGSESIHGNASEFLIPYKDLELEELLKSGRTCSIYSGRWHGNVKIHHYGPLKKEESREFWNMVTKLHRVRHENIALFMGACVDPNHFAVVLSVQDGISLYDQIHKRKEKMNLQNKIQCLRQVAHGVGYLHAKGIVIRCLSTRNVFMCPKARVSVVDYGIADKHSDRPQYACVPRGQLTYIAPEVLSSMMVVPPLLIATVDYSLQTDVFAFGTLMYEIMAGQLPYYGLQPETIIWKTCANQKQPLGKVNATRVLTNLIDLSWSHNPKKRPTFAEISRELHRNVSLHKQHSISHPENLNRACFL</sequence>
<feature type="compositionally biased region" description="Polar residues" evidence="1">
    <location>
        <begin position="236"/>
        <end position="247"/>
    </location>
</feature>
<evidence type="ECO:0000313" key="3">
    <source>
        <dbReference type="EMBL" id="OWF45989.1"/>
    </source>
</evidence>
<dbReference type="EMBL" id="NEDP02004329">
    <property type="protein sequence ID" value="OWF45989.1"/>
    <property type="molecule type" value="Genomic_DNA"/>
</dbReference>
<dbReference type="GO" id="GO:0004674">
    <property type="term" value="F:protein serine/threonine kinase activity"/>
    <property type="evidence" value="ECO:0007669"/>
    <property type="project" value="TreeGrafter"/>
</dbReference>
<dbReference type="Proteomes" id="UP000242188">
    <property type="component" value="Unassembled WGS sequence"/>
</dbReference>
<dbReference type="Gene3D" id="1.10.510.10">
    <property type="entry name" value="Transferase(Phosphotransferase) domain 1"/>
    <property type="match status" value="1"/>
</dbReference>
<dbReference type="SUPFAM" id="SSF56112">
    <property type="entry name" value="Protein kinase-like (PK-like)"/>
    <property type="match status" value="1"/>
</dbReference>
<keyword evidence="4" id="KW-1185">Reference proteome</keyword>
<gene>
    <name evidence="3" type="ORF">KP79_PYT15436</name>
</gene>
<dbReference type="InterPro" id="IPR011009">
    <property type="entry name" value="Kinase-like_dom_sf"/>
</dbReference>